<feature type="compositionally biased region" description="Polar residues" evidence="1">
    <location>
        <begin position="30"/>
        <end position="40"/>
    </location>
</feature>
<feature type="compositionally biased region" description="Basic residues" evidence="1">
    <location>
        <begin position="61"/>
        <end position="73"/>
    </location>
</feature>
<feature type="compositionally biased region" description="Acidic residues" evidence="1">
    <location>
        <begin position="7"/>
        <end position="19"/>
    </location>
</feature>
<dbReference type="Proteomes" id="UP000298030">
    <property type="component" value="Unassembled WGS sequence"/>
</dbReference>
<gene>
    <name evidence="2" type="ORF">FA13DRAFT_173676</name>
</gene>
<reference evidence="2 3" key="1">
    <citation type="journal article" date="2019" name="Nat. Ecol. Evol.">
        <title>Megaphylogeny resolves global patterns of mushroom evolution.</title>
        <authorList>
            <person name="Varga T."/>
            <person name="Krizsan K."/>
            <person name="Foldi C."/>
            <person name="Dima B."/>
            <person name="Sanchez-Garcia M."/>
            <person name="Sanchez-Ramirez S."/>
            <person name="Szollosi G.J."/>
            <person name="Szarkandi J.G."/>
            <person name="Papp V."/>
            <person name="Albert L."/>
            <person name="Andreopoulos W."/>
            <person name="Angelini C."/>
            <person name="Antonin V."/>
            <person name="Barry K.W."/>
            <person name="Bougher N.L."/>
            <person name="Buchanan P."/>
            <person name="Buyck B."/>
            <person name="Bense V."/>
            <person name="Catcheside P."/>
            <person name="Chovatia M."/>
            <person name="Cooper J."/>
            <person name="Damon W."/>
            <person name="Desjardin D."/>
            <person name="Finy P."/>
            <person name="Geml J."/>
            <person name="Haridas S."/>
            <person name="Hughes K."/>
            <person name="Justo A."/>
            <person name="Karasinski D."/>
            <person name="Kautmanova I."/>
            <person name="Kiss B."/>
            <person name="Kocsube S."/>
            <person name="Kotiranta H."/>
            <person name="LaButti K.M."/>
            <person name="Lechner B.E."/>
            <person name="Liimatainen K."/>
            <person name="Lipzen A."/>
            <person name="Lukacs Z."/>
            <person name="Mihaltcheva S."/>
            <person name="Morgado L.N."/>
            <person name="Niskanen T."/>
            <person name="Noordeloos M.E."/>
            <person name="Ohm R.A."/>
            <person name="Ortiz-Santana B."/>
            <person name="Ovrebo C."/>
            <person name="Racz N."/>
            <person name="Riley R."/>
            <person name="Savchenko A."/>
            <person name="Shiryaev A."/>
            <person name="Soop K."/>
            <person name="Spirin V."/>
            <person name="Szebenyi C."/>
            <person name="Tomsovsky M."/>
            <person name="Tulloss R.E."/>
            <person name="Uehling J."/>
            <person name="Grigoriev I.V."/>
            <person name="Vagvolgyi C."/>
            <person name="Papp T."/>
            <person name="Martin F.M."/>
            <person name="Miettinen O."/>
            <person name="Hibbett D.S."/>
            <person name="Nagy L.G."/>
        </authorList>
    </citation>
    <scope>NUCLEOTIDE SEQUENCE [LARGE SCALE GENOMIC DNA]</scope>
    <source>
        <strain evidence="2 3">FP101781</strain>
    </source>
</reference>
<keyword evidence="3" id="KW-1185">Reference proteome</keyword>
<evidence type="ECO:0000313" key="3">
    <source>
        <dbReference type="Proteomes" id="UP000298030"/>
    </source>
</evidence>
<proteinExistence type="predicted"/>
<evidence type="ECO:0000256" key="1">
    <source>
        <dbReference type="SAM" id="MobiDB-lite"/>
    </source>
</evidence>
<feature type="compositionally biased region" description="Basic and acidic residues" evidence="1">
    <location>
        <begin position="20"/>
        <end position="29"/>
    </location>
</feature>
<evidence type="ECO:0000313" key="2">
    <source>
        <dbReference type="EMBL" id="TEB20925.1"/>
    </source>
</evidence>
<dbReference type="AlphaFoldDB" id="A0A4Y7SI65"/>
<organism evidence="2 3">
    <name type="scientific">Coprinellus micaceus</name>
    <name type="common">Glistening ink-cap mushroom</name>
    <name type="synonym">Coprinus micaceus</name>
    <dbReference type="NCBI Taxonomy" id="71717"/>
    <lineage>
        <taxon>Eukaryota</taxon>
        <taxon>Fungi</taxon>
        <taxon>Dikarya</taxon>
        <taxon>Basidiomycota</taxon>
        <taxon>Agaricomycotina</taxon>
        <taxon>Agaricomycetes</taxon>
        <taxon>Agaricomycetidae</taxon>
        <taxon>Agaricales</taxon>
        <taxon>Agaricineae</taxon>
        <taxon>Psathyrellaceae</taxon>
        <taxon>Coprinellus</taxon>
    </lineage>
</organism>
<accession>A0A4Y7SI65</accession>
<comment type="caution">
    <text evidence="2">The sequence shown here is derived from an EMBL/GenBank/DDBJ whole genome shotgun (WGS) entry which is preliminary data.</text>
</comment>
<sequence length="131" mass="14114">MGLDLAMDSDSDDDSDEEEVHEHRRKADQAEQNTARSSPEPSKGGGVGNSRIATLAVAIHSRTHHPRPTRLCRLHPPPSPKPIAAPKSGYAAPTVATLGVKSPALSEGENPFEPQQQQQQQGRSPFDKPPQ</sequence>
<protein>
    <submittedName>
        <fullName evidence="2">Uncharacterized protein</fullName>
    </submittedName>
</protein>
<dbReference type="EMBL" id="QPFP01000128">
    <property type="protein sequence ID" value="TEB20925.1"/>
    <property type="molecule type" value="Genomic_DNA"/>
</dbReference>
<name>A0A4Y7SI65_COPMI</name>
<feature type="region of interest" description="Disordered" evidence="1">
    <location>
        <begin position="1"/>
        <end position="131"/>
    </location>
</feature>